<protein>
    <submittedName>
        <fullName evidence="7">AI-2E family transporter</fullName>
    </submittedName>
</protein>
<dbReference type="EMBL" id="JAFBIT010000001">
    <property type="protein sequence ID" value="MCF2651696.1"/>
    <property type="molecule type" value="Genomic_DNA"/>
</dbReference>
<comment type="similarity">
    <text evidence="2">Belongs to the autoinducer-2 exporter (AI-2E) (TC 2.A.86) family.</text>
</comment>
<evidence type="ECO:0000256" key="5">
    <source>
        <dbReference type="ARBA" id="ARBA00023136"/>
    </source>
</evidence>
<feature type="transmembrane region" description="Helical" evidence="6">
    <location>
        <begin position="253"/>
        <end position="273"/>
    </location>
</feature>
<feature type="transmembrane region" description="Helical" evidence="6">
    <location>
        <begin position="285"/>
        <end position="318"/>
    </location>
</feature>
<evidence type="ECO:0000256" key="3">
    <source>
        <dbReference type="ARBA" id="ARBA00022692"/>
    </source>
</evidence>
<evidence type="ECO:0000256" key="1">
    <source>
        <dbReference type="ARBA" id="ARBA00004141"/>
    </source>
</evidence>
<feature type="transmembrane region" description="Helical" evidence="6">
    <location>
        <begin position="219"/>
        <end position="241"/>
    </location>
</feature>
<feature type="transmembrane region" description="Helical" evidence="6">
    <location>
        <begin position="133"/>
        <end position="155"/>
    </location>
</feature>
<evidence type="ECO:0000256" key="2">
    <source>
        <dbReference type="ARBA" id="ARBA00009773"/>
    </source>
</evidence>
<keyword evidence="5 6" id="KW-0472">Membrane</keyword>
<dbReference type="Proteomes" id="UP001299220">
    <property type="component" value="Unassembled WGS sequence"/>
</dbReference>
<feature type="transmembrane region" description="Helical" evidence="6">
    <location>
        <begin position="49"/>
        <end position="72"/>
    </location>
</feature>
<accession>A0ABS9CKN7</accession>
<keyword evidence="3 6" id="KW-0812">Transmembrane</keyword>
<dbReference type="InterPro" id="IPR002549">
    <property type="entry name" value="AI-2E-like"/>
</dbReference>
<dbReference type="Pfam" id="PF01594">
    <property type="entry name" value="AI-2E_transport"/>
    <property type="match status" value="1"/>
</dbReference>
<gene>
    <name evidence="7" type="ORF">JQM67_03690</name>
</gene>
<feature type="transmembrane region" description="Helical" evidence="6">
    <location>
        <begin position="6"/>
        <end position="37"/>
    </location>
</feature>
<name>A0ABS9CKN7_9FIRM</name>
<evidence type="ECO:0000256" key="4">
    <source>
        <dbReference type="ARBA" id="ARBA00022989"/>
    </source>
</evidence>
<organism evidence="7 8">
    <name type="scientific">Anaeromassilibacillus senegalensis</name>
    <dbReference type="NCBI Taxonomy" id="1673717"/>
    <lineage>
        <taxon>Bacteria</taxon>
        <taxon>Bacillati</taxon>
        <taxon>Bacillota</taxon>
        <taxon>Clostridia</taxon>
        <taxon>Eubacteriales</taxon>
        <taxon>Acutalibacteraceae</taxon>
        <taxon>Anaeromassilibacillus</taxon>
    </lineage>
</organism>
<dbReference type="RefSeq" id="WP_235322703.1">
    <property type="nucleotide sequence ID" value="NZ_JAFBIT010000001.1"/>
</dbReference>
<evidence type="ECO:0000313" key="7">
    <source>
        <dbReference type="EMBL" id="MCF2651696.1"/>
    </source>
</evidence>
<reference evidence="7 8" key="1">
    <citation type="submission" date="2020-12" db="EMBL/GenBank/DDBJ databases">
        <title>Whole genome sequences of gut porcine anaerobes.</title>
        <authorList>
            <person name="Kubasova T."/>
            <person name="Jahodarova E."/>
            <person name="Rychlik I."/>
        </authorList>
    </citation>
    <scope>NUCLEOTIDE SEQUENCE [LARGE SCALE GENOMIC DNA]</scope>
    <source>
        <strain evidence="7 8">An867</strain>
    </source>
</reference>
<keyword evidence="8" id="KW-1185">Reference proteome</keyword>
<feature type="transmembrane region" description="Helical" evidence="6">
    <location>
        <begin position="192"/>
        <end position="213"/>
    </location>
</feature>
<proteinExistence type="inferred from homology"/>
<evidence type="ECO:0000313" key="8">
    <source>
        <dbReference type="Proteomes" id="UP001299220"/>
    </source>
</evidence>
<comment type="caution">
    <text evidence="7">The sequence shown here is derived from an EMBL/GenBank/DDBJ whole genome shotgun (WGS) entry which is preliminary data.</text>
</comment>
<comment type="subcellular location">
    <subcellularLocation>
        <location evidence="1">Membrane</location>
        <topology evidence="1">Multi-pass membrane protein</topology>
    </subcellularLocation>
</comment>
<keyword evidence="4 6" id="KW-1133">Transmembrane helix</keyword>
<evidence type="ECO:0000256" key="6">
    <source>
        <dbReference type="SAM" id="Phobius"/>
    </source>
</evidence>
<sequence>MGYTVVFALFVQTLAYTLPFVLGILLALITVPICRFLEKKTHCSRTHAALWTAVCAYLLFLTAGAVLLVWLLRELLVFVSDSGYFRYEELSPGVRSAIGRVLAYLPELTSRLSEILPGSMASLWPAVDSILKLLLSVPAFFLLLALIPVTAYLVLRFRSRLTAFAAYIVEKERVTQLRRAAHRLSRTSGGFAFSYFLIYTITFSESFIIFHLLRMKYPLITALVVSVSDIFPVLGPGTVLLPLCVYQLLCGHLLQAAGLFVGWIVLTVIRQIIEPRLVAKVTRTPAIAMLASVYCSLVSGNFWLIPYTGLFFFLLQWLRAAGLLGKKETRPAR</sequence>